<feature type="compositionally biased region" description="Basic and acidic residues" evidence="4">
    <location>
        <begin position="269"/>
        <end position="278"/>
    </location>
</feature>
<feature type="compositionally biased region" description="Basic and acidic residues" evidence="4">
    <location>
        <begin position="662"/>
        <end position="677"/>
    </location>
</feature>
<keyword evidence="3" id="KW-0175">Coiled coil</keyword>
<organism evidence="6">
    <name type="scientific">Scylla olivacea</name>
    <name type="common">Orange mud crab</name>
    <name type="synonym">Cancer olivacea</name>
    <dbReference type="NCBI Taxonomy" id="85551"/>
    <lineage>
        <taxon>Eukaryota</taxon>
        <taxon>Metazoa</taxon>
        <taxon>Ecdysozoa</taxon>
        <taxon>Arthropoda</taxon>
        <taxon>Crustacea</taxon>
        <taxon>Multicrustacea</taxon>
        <taxon>Malacostraca</taxon>
        <taxon>Eumalacostraca</taxon>
        <taxon>Eucarida</taxon>
        <taxon>Decapoda</taxon>
        <taxon>Pleocyemata</taxon>
        <taxon>Brachyura</taxon>
        <taxon>Eubrachyura</taxon>
        <taxon>Portunoidea</taxon>
        <taxon>Portunidae</taxon>
        <taxon>Portuninae</taxon>
        <taxon>Scylla</taxon>
    </lineage>
</organism>
<evidence type="ECO:0000256" key="1">
    <source>
        <dbReference type="ARBA" id="ARBA00022468"/>
    </source>
</evidence>
<dbReference type="FunFam" id="1.10.10.2750:FF:000002">
    <property type="entry name" value="TBC1 domain family member 4"/>
    <property type="match status" value="1"/>
</dbReference>
<sequence>MMENLDGGGDGGKQFCFKYRGSTEVDRHYSKPMLPWIISEIKNQQKSEDVLVDITRGNVVVRNMASGIVTLSHTVRQIHKCVMEQADHTCFLYTLKPVDKEQAPVPGAPGYVCASDPNQLVPANVFDQNYQCHLMQASDEQHVRNFFACLRQQPREIQPCPESAVSSSFNSLPDLYVHNESQFFEVLFVGRVKVSHSKVPPSFIDEALSAFKLRERTRQRNTSGGDSSRPQPNTATITFQQEGSGLSVPNITFSSLLAEPGSSTGSRKASKELEKEAIDDQANPEQDKESQKHPKVRFTLWSSTEETQGSLPSLKTSNLSSDAPSNSSSTEQISSLLPGSSLSSSEMITYLRSCSVPEEQSKKLEGSEVKKEGSESEESNKTELPVMEPFRQRLRTVSGDSSQIFRRPTCVQEQGMRARAGSIGSMTSRSRLHRTSECELKMLSHDFNRTMLFHIGRSEIQLINPEMKSVQLNKNFKDIAHCCQGIKHNDHFGFICRELNGDIPCYVGYVFMCQISAVTDEIMQALSKAFTAVHEAQVRERQENLLCDQCPMRWFSMLCAEVEGMAAAKAHTTIMKRISSLPEEEKSILIAKYEGAEASETQIQNNILMMLLRTHFETKQASHTHLALPGGGVKPDNQMGGNLESSLRRAKKSLTTSFNQLLKRDGRESESSERETTTEEEQNSGFNTNPVEKTHPMPALSSRVKMEGLSDSPLGHRPRSSTVSSAGGDSMRREFMARRAAAKQKVVSSKIECAVLDKTESTSGSQVSPKRNIFLKVGSPTPRNTQEEENSGDGKLAPKSMSFRHAILQKVVSPPKRIDSLDQLGSRTVELSTSPSKKSKQQLKIIWKKAVFQQILLNRFERENQRLRAHQQQVAMQRVRLNYEEDEIHIEAVQAWQLMLTRPSARIDSNILHSGIKQGVPKSLRGDVWQLLMYQYLARNSKMEPQFPGYNTPYEDMIKELTSQHHAILIDLGRTFPTHPYYMQTLGPGQLALFNVLKAYSLLDKDVGYCQGLSFVGGVLLLHVEEEVAYNLLKHLMFVMGCRQQYRSDLIGLQVQMYQLSRLLRDKLKRLHDHFEDNEVTPQLFAAPWFLTLFASQFSLSFVSRVFDLLFMDGMEAVFCVALVLLKTHEEALLACDSFEQIMEYMKTSMSTLHPNQIGNIISQACDCSLSKELQAYEVEYHVLQEEAALSPLNNAEYSKLKEANKNLKRQNLDLLEQLHHANSQQHALEASNQSLQQSQHHLEVRVRWLELERGNLKQLVNLLAQNVPSHTLSSIPANLQRFLPSEPEKKEEAKKTTEDKEKEQTKESDDISSSLPSQSHHQQNQSGQRSVTMDYGMMHRYIKNLVGHD</sequence>
<dbReference type="InterPro" id="IPR035969">
    <property type="entry name" value="Rab-GAP_TBC_sf"/>
</dbReference>
<feature type="region of interest" description="Disordered" evidence="4">
    <location>
        <begin position="357"/>
        <end position="385"/>
    </location>
</feature>
<dbReference type="FunFam" id="1.10.472.80:FF:000027">
    <property type="entry name" value="GTPase activating protein (Evi5)"/>
    <property type="match status" value="1"/>
</dbReference>
<dbReference type="InterPro" id="IPR011993">
    <property type="entry name" value="PH-like_dom_sf"/>
</dbReference>
<dbReference type="CDD" id="cd00934">
    <property type="entry name" value="PTB"/>
    <property type="match status" value="1"/>
</dbReference>
<reference evidence="6" key="1">
    <citation type="submission" date="2015-09" db="EMBL/GenBank/DDBJ databases">
        <title>Scylla olivacea transcriptome.</title>
        <authorList>
            <person name="Ikhwanuddin M."/>
        </authorList>
    </citation>
    <scope>NUCLEOTIDE SEQUENCE</scope>
</reference>
<feature type="compositionally biased region" description="Polar residues" evidence="4">
    <location>
        <begin position="220"/>
        <end position="267"/>
    </location>
</feature>
<feature type="compositionally biased region" description="Basic and acidic residues" evidence="4">
    <location>
        <begin position="1287"/>
        <end position="1310"/>
    </location>
</feature>
<dbReference type="SMART" id="SM00462">
    <property type="entry name" value="PTB"/>
    <property type="match status" value="1"/>
</dbReference>
<evidence type="ECO:0000256" key="4">
    <source>
        <dbReference type="SAM" id="MobiDB-lite"/>
    </source>
</evidence>
<dbReference type="Pfam" id="PF11830">
    <property type="entry name" value="DUF3350"/>
    <property type="match status" value="1"/>
</dbReference>
<protein>
    <recommendedName>
        <fullName evidence="5">Rab-GAP TBC domain-containing protein</fullName>
    </recommendedName>
</protein>
<dbReference type="Gene3D" id="1.10.472.80">
    <property type="entry name" value="Ypt/Rab-GAP domain of gyp1p, domain 3"/>
    <property type="match status" value="1"/>
</dbReference>
<dbReference type="GO" id="GO:0005096">
    <property type="term" value="F:GTPase activator activity"/>
    <property type="evidence" value="ECO:0007669"/>
    <property type="project" value="UniProtKB-KW"/>
</dbReference>
<feature type="coiled-coil region" evidence="3">
    <location>
        <begin position="1198"/>
        <end position="1225"/>
    </location>
</feature>
<dbReference type="PROSITE" id="PS50086">
    <property type="entry name" value="TBC_RABGAP"/>
    <property type="match status" value="1"/>
</dbReference>
<dbReference type="Gene3D" id="1.10.10.2750">
    <property type="match status" value="1"/>
</dbReference>
<dbReference type="PANTHER" id="PTHR47219:SF16">
    <property type="entry name" value="GTPASE ACTIVATING PROTEIN"/>
    <property type="match status" value="1"/>
</dbReference>
<keyword evidence="1" id="KW-0343">GTPase activation</keyword>
<feature type="compositionally biased region" description="Low complexity" evidence="4">
    <location>
        <begin position="1312"/>
        <end position="1331"/>
    </location>
</feature>
<accession>A0A0P4WCG4</accession>
<dbReference type="SMART" id="SM00164">
    <property type="entry name" value="TBC"/>
    <property type="match status" value="1"/>
</dbReference>
<feature type="domain" description="Rab-GAP TBC" evidence="5">
    <location>
        <begin position="919"/>
        <end position="1114"/>
    </location>
</feature>
<feature type="region of interest" description="Disordered" evidence="4">
    <location>
        <begin position="1279"/>
        <end position="1334"/>
    </location>
</feature>
<proteinExistence type="predicted"/>
<dbReference type="Pfam" id="PF00566">
    <property type="entry name" value="RabGAP-TBC"/>
    <property type="match status" value="1"/>
</dbReference>
<name>A0A0P4WCG4_SCYOL</name>
<feature type="region of interest" description="Disordered" evidence="4">
    <location>
        <begin position="657"/>
        <end position="730"/>
    </location>
</feature>
<dbReference type="InterPro" id="IPR021785">
    <property type="entry name" value="DUF3350"/>
</dbReference>
<feature type="compositionally biased region" description="Low complexity" evidence="4">
    <location>
        <begin position="317"/>
        <end position="340"/>
    </location>
</feature>
<keyword evidence="2" id="KW-0597">Phosphoprotein</keyword>
<dbReference type="EMBL" id="GDRN01063927">
    <property type="protein sequence ID" value="JAI64915.1"/>
    <property type="molecule type" value="Transcribed_RNA"/>
</dbReference>
<evidence type="ECO:0000313" key="6">
    <source>
        <dbReference type="EMBL" id="JAI64915.1"/>
    </source>
</evidence>
<feature type="region of interest" description="Disordered" evidence="4">
    <location>
        <begin position="622"/>
        <end position="643"/>
    </location>
</feature>
<feature type="compositionally biased region" description="Polar residues" evidence="4">
    <location>
        <begin position="300"/>
        <end position="316"/>
    </location>
</feature>
<dbReference type="FunFam" id="1.10.8.270:FF:000001">
    <property type="entry name" value="TBC1 domain family member 1"/>
    <property type="match status" value="1"/>
</dbReference>
<feature type="region of interest" description="Disordered" evidence="4">
    <location>
        <begin position="216"/>
        <end position="340"/>
    </location>
</feature>
<feature type="region of interest" description="Disordered" evidence="4">
    <location>
        <begin position="775"/>
        <end position="798"/>
    </location>
</feature>
<dbReference type="PANTHER" id="PTHR47219">
    <property type="entry name" value="RAB GTPASE-ACTIVATING PROTEIN 1-LIKE"/>
    <property type="match status" value="1"/>
</dbReference>
<dbReference type="SUPFAM" id="SSF47923">
    <property type="entry name" value="Ypt/Rab-GAP domain of gyp1p"/>
    <property type="match status" value="2"/>
</dbReference>
<dbReference type="SUPFAM" id="SSF50729">
    <property type="entry name" value="PH domain-like"/>
    <property type="match status" value="2"/>
</dbReference>
<dbReference type="Gene3D" id="2.30.29.30">
    <property type="entry name" value="Pleckstrin-homology domain (PH domain)/Phosphotyrosine-binding domain (PTB)"/>
    <property type="match status" value="2"/>
</dbReference>
<evidence type="ECO:0000256" key="3">
    <source>
        <dbReference type="SAM" id="Coils"/>
    </source>
</evidence>
<feature type="compositionally biased region" description="Basic and acidic residues" evidence="4">
    <location>
        <begin position="359"/>
        <end position="381"/>
    </location>
</feature>
<evidence type="ECO:0000256" key="2">
    <source>
        <dbReference type="ARBA" id="ARBA00022553"/>
    </source>
</evidence>
<evidence type="ECO:0000259" key="5">
    <source>
        <dbReference type="PROSITE" id="PS50086"/>
    </source>
</evidence>
<dbReference type="Gene3D" id="1.10.8.270">
    <property type="entry name" value="putative rabgap domain of human tbc1 domain family member 14 like domains"/>
    <property type="match status" value="1"/>
</dbReference>
<dbReference type="InterPro" id="IPR006020">
    <property type="entry name" value="PTB/PI_dom"/>
</dbReference>
<dbReference type="InterPro" id="IPR050302">
    <property type="entry name" value="Rab_GAP_TBC_domain"/>
</dbReference>
<dbReference type="InterPro" id="IPR000195">
    <property type="entry name" value="Rab-GAP-TBC_dom"/>
</dbReference>